<organism evidence="1 2">
    <name type="scientific">Microseira wollei NIES-4236</name>
    <dbReference type="NCBI Taxonomy" id="2530354"/>
    <lineage>
        <taxon>Bacteria</taxon>
        <taxon>Bacillati</taxon>
        <taxon>Cyanobacteriota</taxon>
        <taxon>Cyanophyceae</taxon>
        <taxon>Oscillatoriophycideae</taxon>
        <taxon>Aerosakkonematales</taxon>
        <taxon>Aerosakkonemataceae</taxon>
        <taxon>Microseira</taxon>
    </lineage>
</organism>
<name>A0AAV3XBU7_9CYAN</name>
<protein>
    <submittedName>
        <fullName evidence="1">Uncharacterized protein</fullName>
    </submittedName>
</protein>
<evidence type="ECO:0000313" key="2">
    <source>
        <dbReference type="Proteomes" id="UP001050975"/>
    </source>
</evidence>
<evidence type="ECO:0000313" key="1">
    <source>
        <dbReference type="EMBL" id="GET39968.1"/>
    </source>
</evidence>
<gene>
    <name evidence="1" type="ORF">MiSe_47410</name>
</gene>
<dbReference type="Proteomes" id="UP001050975">
    <property type="component" value="Unassembled WGS sequence"/>
</dbReference>
<accession>A0AAV3XBU7</accession>
<proteinExistence type="predicted"/>
<dbReference type="RefSeq" id="WP_226585683.1">
    <property type="nucleotide sequence ID" value="NZ_BLAY01000079.1"/>
</dbReference>
<keyword evidence="2" id="KW-1185">Reference proteome</keyword>
<sequence>MSVLVVLNLGNGDLNVGFPSVIAQIWRTNTSVVGQFKGSLRAAPELLKTYEKWKLLYEGLSQRLRSRSALEIEEEGVTNVSDKDF</sequence>
<reference evidence="1" key="1">
    <citation type="submission" date="2019-10" db="EMBL/GenBank/DDBJ databases">
        <title>Draft genome sequece of Microseira wollei NIES-4236.</title>
        <authorList>
            <person name="Yamaguchi H."/>
            <person name="Suzuki S."/>
            <person name="Kawachi M."/>
        </authorList>
    </citation>
    <scope>NUCLEOTIDE SEQUENCE</scope>
    <source>
        <strain evidence="1">NIES-4236</strain>
    </source>
</reference>
<dbReference type="EMBL" id="BLAY01000079">
    <property type="protein sequence ID" value="GET39968.1"/>
    <property type="molecule type" value="Genomic_DNA"/>
</dbReference>
<comment type="caution">
    <text evidence="1">The sequence shown here is derived from an EMBL/GenBank/DDBJ whole genome shotgun (WGS) entry which is preliminary data.</text>
</comment>
<dbReference type="AlphaFoldDB" id="A0AAV3XBU7"/>